<evidence type="ECO:0000256" key="2">
    <source>
        <dbReference type="ARBA" id="ARBA00007025"/>
    </source>
</evidence>
<evidence type="ECO:0000256" key="6">
    <source>
        <dbReference type="ARBA" id="ARBA00022840"/>
    </source>
</evidence>
<keyword evidence="13" id="KW-1185">Reference proteome</keyword>
<dbReference type="HOGENOM" id="CLU_000315_17_3_1"/>
<feature type="compositionally biased region" description="Basic and acidic residues" evidence="9">
    <location>
        <begin position="32"/>
        <end position="42"/>
    </location>
</feature>
<dbReference type="InterPro" id="IPR001650">
    <property type="entry name" value="Helicase_C-like"/>
</dbReference>
<feature type="region of interest" description="Disordered" evidence="9">
    <location>
        <begin position="1"/>
        <end position="23"/>
    </location>
</feature>
<dbReference type="KEGG" id="cot:CORT_0B03190"/>
<dbReference type="FunFam" id="3.40.50.10810:FF:000015">
    <property type="entry name" value="lymphoid-specific helicase isoform X1"/>
    <property type="match status" value="1"/>
</dbReference>
<gene>
    <name evidence="12" type="ORF">CORT_0B03190</name>
</gene>
<keyword evidence="3" id="KW-0547">Nucleotide-binding</keyword>
<feature type="region of interest" description="Disordered" evidence="9">
    <location>
        <begin position="99"/>
        <end position="133"/>
    </location>
</feature>
<evidence type="ECO:0000256" key="4">
    <source>
        <dbReference type="ARBA" id="ARBA00022801"/>
    </source>
</evidence>
<dbReference type="Proteomes" id="UP000005018">
    <property type="component" value="Chromosome 2"/>
</dbReference>
<dbReference type="GeneID" id="14538209"/>
<dbReference type="InterPro" id="IPR038718">
    <property type="entry name" value="SNF2-like_sf"/>
</dbReference>
<organism evidence="12 13">
    <name type="scientific">Candida orthopsilosis (strain 90-125)</name>
    <name type="common">Yeast</name>
    <dbReference type="NCBI Taxonomy" id="1136231"/>
    <lineage>
        <taxon>Eukaryota</taxon>
        <taxon>Fungi</taxon>
        <taxon>Dikarya</taxon>
        <taxon>Ascomycota</taxon>
        <taxon>Saccharomycotina</taxon>
        <taxon>Pichiomycetes</taxon>
        <taxon>Debaryomycetaceae</taxon>
        <taxon>Candida/Lodderomyces clade</taxon>
        <taxon>Candida</taxon>
    </lineage>
</organism>
<dbReference type="GO" id="GO:0005524">
    <property type="term" value="F:ATP binding"/>
    <property type="evidence" value="ECO:0007669"/>
    <property type="project" value="UniProtKB-KW"/>
</dbReference>
<name>H8X0Z0_CANO9</name>
<comment type="similarity">
    <text evidence="2">Belongs to the SNF2/RAD54 helicase family.</text>
</comment>
<evidence type="ECO:0000313" key="13">
    <source>
        <dbReference type="Proteomes" id="UP000005018"/>
    </source>
</evidence>
<evidence type="ECO:0000259" key="11">
    <source>
        <dbReference type="PROSITE" id="PS51194"/>
    </source>
</evidence>
<keyword evidence="5" id="KW-0347">Helicase</keyword>
<dbReference type="SUPFAM" id="SSF52540">
    <property type="entry name" value="P-loop containing nucleoside triphosphate hydrolases"/>
    <property type="match status" value="2"/>
</dbReference>
<dbReference type="InterPro" id="IPR000330">
    <property type="entry name" value="SNF2_N"/>
</dbReference>
<dbReference type="InterPro" id="IPR049730">
    <property type="entry name" value="SNF2/RAD54-like_C"/>
</dbReference>
<dbReference type="GO" id="GO:0016787">
    <property type="term" value="F:hydrolase activity"/>
    <property type="evidence" value="ECO:0007669"/>
    <property type="project" value="UniProtKB-KW"/>
</dbReference>
<feature type="domain" description="Helicase C-terminal" evidence="11">
    <location>
        <begin position="602"/>
        <end position="765"/>
    </location>
</feature>
<dbReference type="Gene3D" id="3.40.50.300">
    <property type="entry name" value="P-loop containing nucleotide triphosphate hydrolases"/>
    <property type="match status" value="2"/>
</dbReference>
<evidence type="ECO:0000256" key="1">
    <source>
        <dbReference type="ARBA" id="ARBA00004123"/>
    </source>
</evidence>
<feature type="domain" description="Helicase ATP-binding" evidence="10">
    <location>
        <begin position="188"/>
        <end position="349"/>
    </location>
</feature>
<dbReference type="RefSeq" id="XP_003867467.1">
    <property type="nucleotide sequence ID" value="XM_003867419.1"/>
</dbReference>
<dbReference type="eggNOG" id="KOG0385">
    <property type="taxonomic scope" value="Eukaryota"/>
</dbReference>
<evidence type="ECO:0000259" key="10">
    <source>
        <dbReference type="PROSITE" id="PS51192"/>
    </source>
</evidence>
<evidence type="ECO:0000256" key="3">
    <source>
        <dbReference type="ARBA" id="ARBA00022741"/>
    </source>
</evidence>
<proteinExistence type="inferred from homology"/>
<evidence type="ECO:0000313" key="12">
    <source>
        <dbReference type="EMBL" id="CCG22029.1"/>
    </source>
</evidence>
<keyword evidence="4" id="KW-0378">Hydrolase</keyword>
<accession>H8X0Z0</accession>
<protein>
    <submittedName>
        <fullName evidence="12">Irc5 protein</fullName>
    </submittedName>
</protein>
<dbReference type="InterPro" id="IPR014001">
    <property type="entry name" value="Helicase_ATP-bd"/>
</dbReference>
<dbReference type="OrthoDB" id="5857104at2759"/>
<dbReference type="SMART" id="SM00490">
    <property type="entry name" value="HELICc"/>
    <property type="match status" value="1"/>
</dbReference>
<keyword evidence="7" id="KW-0175">Coiled coil</keyword>
<keyword evidence="6" id="KW-0067">ATP-binding</keyword>
<evidence type="ECO:0000256" key="7">
    <source>
        <dbReference type="ARBA" id="ARBA00023054"/>
    </source>
</evidence>
<dbReference type="PANTHER" id="PTHR10799">
    <property type="entry name" value="SNF2/RAD54 HELICASE FAMILY"/>
    <property type="match status" value="1"/>
</dbReference>
<dbReference type="CDD" id="cd18793">
    <property type="entry name" value="SF2_C_SNF"/>
    <property type="match status" value="1"/>
</dbReference>
<keyword evidence="8" id="KW-0539">Nucleus</keyword>
<dbReference type="Pfam" id="PF00271">
    <property type="entry name" value="Helicase_C"/>
    <property type="match status" value="1"/>
</dbReference>
<evidence type="ECO:0000256" key="5">
    <source>
        <dbReference type="ARBA" id="ARBA00022806"/>
    </source>
</evidence>
<dbReference type="Gene3D" id="3.40.50.10810">
    <property type="entry name" value="Tandem AAA-ATPase domain"/>
    <property type="match status" value="1"/>
</dbReference>
<dbReference type="SMART" id="SM00487">
    <property type="entry name" value="DEXDc"/>
    <property type="match status" value="1"/>
</dbReference>
<reference evidence="12 13" key="1">
    <citation type="journal article" date="2012" name="PLoS ONE">
        <title>Sequence and analysis of the genome of the pathogenic yeast Candida orthopsilosis.</title>
        <authorList>
            <person name="Riccombeni A."/>
            <person name="Vidanes G."/>
            <person name="Proux-Wera E."/>
            <person name="Wolfe K.H."/>
            <person name="Butler G."/>
        </authorList>
    </citation>
    <scope>NUCLEOTIDE SEQUENCE [LARGE SCALE GENOMIC DNA]</scope>
    <source>
        <strain evidence="12 13">Co 90-125</strain>
    </source>
</reference>
<evidence type="ECO:0000256" key="8">
    <source>
        <dbReference type="ARBA" id="ARBA00023242"/>
    </source>
</evidence>
<dbReference type="EMBL" id="HE681720">
    <property type="protein sequence ID" value="CCG22029.1"/>
    <property type="molecule type" value="Genomic_DNA"/>
</dbReference>
<dbReference type="Pfam" id="PF00176">
    <property type="entry name" value="SNF2-rel_dom"/>
    <property type="match status" value="1"/>
</dbReference>
<dbReference type="AlphaFoldDB" id="H8X0Z0"/>
<comment type="subcellular location">
    <subcellularLocation>
        <location evidence="1">Nucleus</location>
    </subcellularLocation>
</comment>
<dbReference type="PROSITE" id="PS51192">
    <property type="entry name" value="HELICASE_ATP_BIND_1"/>
    <property type="match status" value="1"/>
</dbReference>
<feature type="compositionally biased region" description="Polar residues" evidence="9">
    <location>
        <begin position="99"/>
        <end position="118"/>
    </location>
</feature>
<dbReference type="InterPro" id="IPR027417">
    <property type="entry name" value="P-loop_NTPase"/>
</dbReference>
<feature type="region of interest" description="Disordered" evidence="9">
    <location>
        <begin position="32"/>
        <end position="51"/>
    </location>
</feature>
<sequence>MTTSPTNNMSEEEDDTEVSLNSEADLKKLIEQQHLTDGHDSKAGNGYSTTEQEEFNHLSKENKLDRLNNLIEKSQIYSKIIADNILQSVLAKNDNSNQAAASDGITETGQQSPPTKSSPARKKRKTVKTATKKGQDVVSMLKTNISDNTVATREAIEKSQTAHTMTQPKIVSGGVMKDYQLDGLEWLVTLYENGLNGILADEMGLGKTLQCISFLGYLIENGISGPFLIVVPLSTLSNWYNELQKFAPNIKVLRYSGTKQERAKLNFKNKKYNIILTSYEISIKDFKKFADISWQYLIVDEGHRLKNSQCLLIKILKKLDTTNRLLLTGTPLQNNLNELWSLLNFILPDIFHDLELFQQWFDFDQLANFEQNEEDEETKNMIKLNIQETLVKNLHTILKPFILRRLKRDAIKDLPPKKEYLVHIPLTELQRKIYRDALNGRLQKGLVESNLKEFLAYNHKELFKDYDIDSFLDNVDSVFNEKSPKDEDKSYREADSDDEFEAVDDDVDLANADKNATASYEEVVDQLNTFKSRKDKQLAILKALYSDIVSHIKHLKLQALKMIQLRNICNSPYLYYEPFPIDGNHDKQFIEKLLENSTKFRALEQILLPLIESGHKCLVFSQFTKVMDLIQDWLHFQNIEVCRLDGSTAQGEREDQIALFNDSKSQYKVFLLSTRAGGLGINLTAADTVFLFDSDWNPQMDLQAIDRVHRIGQGKPVKIFRFVVRDSIEEILISKSSSKRFLEKLVIQMGEFKFNKLKQMMGNSGSDLDASMKELFEWSKHNFNHSESPSRALPEGKSVTEAELQELLDRSEACYQNTDDSKFNNITIFETTNNLDK</sequence>
<evidence type="ECO:0000256" key="9">
    <source>
        <dbReference type="SAM" id="MobiDB-lite"/>
    </source>
</evidence>
<feature type="compositionally biased region" description="Basic residues" evidence="9">
    <location>
        <begin position="119"/>
        <end position="131"/>
    </location>
</feature>
<dbReference type="GO" id="GO:0004386">
    <property type="term" value="F:helicase activity"/>
    <property type="evidence" value="ECO:0007669"/>
    <property type="project" value="UniProtKB-KW"/>
</dbReference>
<dbReference type="GO" id="GO:0005634">
    <property type="term" value="C:nucleus"/>
    <property type="evidence" value="ECO:0007669"/>
    <property type="project" value="UniProtKB-SubCell"/>
</dbReference>
<dbReference type="PROSITE" id="PS51194">
    <property type="entry name" value="HELICASE_CTER"/>
    <property type="match status" value="1"/>
</dbReference>